<dbReference type="SMART" id="SM01417">
    <property type="entry name" value="Solute_trans_a"/>
    <property type="match status" value="1"/>
</dbReference>
<feature type="transmembrane region" description="Helical" evidence="5">
    <location>
        <begin position="184"/>
        <end position="207"/>
    </location>
</feature>
<dbReference type="KEGG" id="sla:SERLADRAFT_358385"/>
<sequence length="442" mass="49088">MGIFPDMSHGRGAGSSLPYPVLLLSGISTFIAVVVSGISIYLHLMNYRKPLQQRMVARIVVMVPIYAISSLISLFSLEAAFFIDAVRDVYEAFVIYCFFVLLLSYLGGERELLIRMHGSPPKQAIFPINLFRSEIDISDPYTFLTLKRGILQYVQIKPLLALATVILKATGKYNEGDFRARSGYLYVSIVYNISICLSLYSLALFWLCVSQLLTPFRPVPKFLCVKGILFFSFWQSIGISALVAMGVINHLGPYKDEEHVSLGLTDILVCLEMPIFAIAHAYAFSYRDYTNPPLSPSSPVSTHHAARLRLWPAFRDAIGFKDVVLDARATLHGAGLTYRAFEPSEGGMHVGAGRERRIRAGLRYVQGGKGKYWLPDVERPVVSARDDDEDAIAPLLASNSDSFALSYPSPPSSPLTESIFTQARSLVFGDYNYPVVDVSTYS</sequence>
<organism evidence="7">
    <name type="scientific">Serpula lacrymans var. lacrymans (strain S7.9)</name>
    <name type="common">Dry rot fungus</name>
    <dbReference type="NCBI Taxonomy" id="578457"/>
    <lineage>
        <taxon>Eukaryota</taxon>
        <taxon>Fungi</taxon>
        <taxon>Dikarya</taxon>
        <taxon>Basidiomycota</taxon>
        <taxon>Agaricomycotina</taxon>
        <taxon>Agaricomycetes</taxon>
        <taxon>Agaricomycetidae</taxon>
        <taxon>Boletales</taxon>
        <taxon>Coniophorineae</taxon>
        <taxon>Serpulaceae</taxon>
        <taxon>Serpula</taxon>
    </lineage>
</organism>
<dbReference type="OrthoDB" id="5348404at2759"/>
<evidence type="ECO:0000256" key="1">
    <source>
        <dbReference type="ARBA" id="ARBA00004141"/>
    </source>
</evidence>
<keyword evidence="2 5" id="KW-0812">Transmembrane</keyword>
<protein>
    <recommendedName>
        <fullName evidence="8">DUF300-domain-containing protein</fullName>
    </recommendedName>
</protein>
<evidence type="ECO:0000256" key="2">
    <source>
        <dbReference type="ARBA" id="ARBA00022692"/>
    </source>
</evidence>
<dbReference type="HOGENOM" id="CLU_012923_4_0_1"/>
<evidence type="ECO:0008006" key="8">
    <source>
        <dbReference type="Google" id="ProtNLM"/>
    </source>
</evidence>
<evidence type="ECO:0000256" key="4">
    <source>
        <dbReference type="ARBA" id="ARBA00023136"/>
    </source>
</evidence>
<evidence type="ECO:0000313" key="6">
    <source>
        <dbReference type="EMBL" id="EGO20043.1"/>
    </source>
</evidence>
<dbReference type="PANTHER" id="PTHR23423">
    <property type="entry name" value="ORGANIC SOLUTE TRANSPORTER-RELATED"/>
    <property type="match status" value="1"/>
</dbReference>
<dbReference type="Proteomes" id="UP000008064">
    <property type="component" value="Unassembled WGS sequence"/>
</dbReference>
<dbReference type="InterPro" id="IPR005178">
    <property type="entry name" value="Ostalpha/TMEM184C"/>
</dbReference>
<comment type="subcellular location">
    <subcellularLocation>
        <location evidence="1">Membrane</location>
        <topology evidence="1">Multi-pass membrane protein</topology>
    </subcellularLocation>
</comment>
<feature type="transmembrane region" description="Helical" evidence="5">
    <location>
        <begin position="20"/>
        <end position="44"/>
    </location>
</feature>
<dbReference type="RefSeq" id="XP_007323478.1">
    <property type="nucleotide sequence ID" value="XM_007323416.1"/>
</dbReference>
<feature type="transmembrane region" description="Helical" evidence="5">
    <location>
        <begin position="89"/>
        <end position="107"/>
    </location>
</feature>
<feature type="transmembrane region" description="Helical" evidence="5">
    <location>
        <begin position="260"/>
        <end position="283"/>
    </location>
</feature>
<proteinExistence type="predicted"/>
<keyword evidence="4 5" id="KW-0472">Membrane</keyword>
<dbReference type="Pfam" id="PF03619">
    <property type="entry name" value="Solute_trans_a"/>
    <property type="match status" value="1"/>
</dbReference>
<reference evidence="7" key="1">
    <citation type="journal article" date="2011" name="Science">
        <title>The plant cell wall-decomposing machinery underlies the functional diversity of forest fungi.</title>
        <authorList>
            <person name="Eastwood D.C."/>
            <person name="Floudas D."/>
            <person name="Binder M."/>
            <person name="Majcherczyk A."/>
            <person name="Schneider P."/>
            <person name="Aerts A."/>
            <person name="Asiegbu F.O."/>
            <person name="Baker S.E."/>
            <person name="Barry K."/>
            <person name="Bendiksby M."/>
            <person name="Blumentritt M."/>
            <person name="Coutinho P.M."/>
            <person name="Cullen D."/>
            <person name="de Vries R.P."/>
            <person name="Gathman A."/>
            <person name="Goodell B."/>
            <person name="Henrissat B."/>
            <person name="Ihrmark K."/>
            <person name="Kauserud H."/>
            <person name="Kohler A."/>
            <person name="LaButti K."/>
            <person name="Lapidus A."/>
            <person name="Lavin J.L."/>
            <person name="Lee Y.-H."/>
            <person name="Lindquist E."/>
            <person name="Lilly W."/>
            <person name="Lucas S."/>
            <person name="Morin E."/>
            <person name="Murat C."/>
            <person name="Oguiza J.A."/>
            <person name="Park J."/>
            <person name="Pisabarro A.G."/>
            <person name="Riley R."/>
            <person name="Rosling A."/>
            <person name="Salamov A."/>
            <person name="Schmidt O."/>
            <person name="Schmutz J."/>
            <person name="Skrede I."/>
            <person name="Stenlid J."/>
            <person name="Wiebenga A."/>
            <person name="Xie X."/>
            <person name="Kuees U."/>
            <person name="Hibbett D.S."/>
            <person name="Hoffmeister D."/>
            <person name="Hoegberg N."/>
            <person name="Martin F."/>
            <person name="Grigoriev I.V."/>
            <person name="Watkinson S.C."/>
        </authorList>
    </citation>
    <scope>NUCLEOTIDE SEQUENCE [LARGE SCALE GENOMIC DNA]</scope>
    <source>
        <strain evidence="7">S7.9</strain>
    </source>
</reference>
<accession>F8PA46</accession>
<evidence type="ECO:0000256" key="5">
    <source>
        <dbReference type="SAM" id="Phobius"/>
    </source>
</evidence>
<feature type="transmembrane region" description="Helical" evidence="5">
    <location>
        <begin position="227"/>
        <end position="248"/>
    </location>
</feature>
<dbReference type="GeneID" id="18809614"/>
<gene>
    <name evidence="6" type="ORF">SERLADRAFT_358385</name>
</gene>
<evidence type="ECO:0000313" key="7">
    <source>
        <dbReference type="Proteomes" id="UP000008064"/>
    </source>
</evidence>
<keyword evidence="3 5" id="KW-1133">Transmembrane helix</keyword>
<feature type="non-terminal residue" evidence="6">
    <location>
        <position position="442"/>
    </location>
</feature>
<dbReference type="EMBL" id="GL945442">
    <property type="protein sequence ID" value="EGO20043.1"/>
    <property type="molecule type" value="Genomic_DNA"/>
</dbReference>
<dbReference type="GO" id="GO:0016020">
    <property type="term" value="C:membrane"/>
    <property type="evidence" value="ECO:0007669"/>
    <property type="project" value="UniProtKB-SubCell"/>
</dbReference>
<dbReference type="AlphaFoldDB" id="F8PA46"/>
<feature type="transmembrane region" description="Helical" evidence="5">
    <location>
        <begin position="56"/>
        <end position="83"/>
    </location>
</feature>
<evidence type="ECO:0000256" key="3">
    <source>
        <dbReference type="ARBA" id="ARBA00022989"/>
    </source>
</evidence>
<name>F8PA46_SERL9</name>